<dbReference type="InterPro" id="IPR023271">
    <property type="entry name" value="Aquaporin-like"/>
</dbReference>
<dbReference type="eggNOG" id="COG2116">
    <property type="taxonomic scope" value="Bacteria"/>
</dbReference>
<evidence type="ECO:0000256" key="5">
    <source>
        <dbReference type="SAM" id="Phobius"/>
    </source>
</evidence>
<comment type="subcellular location">
    <subcellularLocation>
        <location evidence="1">Membrane</location>
        <topology evidence="1">Multi-pass membrane protein</topology>
    </subcellularLocation>
</comment>
<evidence type="ECO:0000256" key="1">
    <source>
        <dbReference type="ARBA" id="ARBA00004141"/>
    </source>
</evidence>
<keyword evidence="2 5" id="KW-0812">Transmembrane</keyword>
<feature type="transmembrane region" description="Helical" evidence="5">
    <location>
        <begin position="48"/>
        <end position="69"/>
    </location>
</feature>
<dbReference type="EMBL" id="ADLT01000049">
    <property type="protein sequence ID" value="EHO62593.1"/>
    <property type="molecule type" value="Genomic_DNA"/>
</dbReference>
<dbReference type="InterPro" id="IPR000292">
    <property type="entry name" value="For/NO2_transpt"/>
</dbReference>
<gene>
    <name evidence="6" type="ORF">HMPREF9453_01458</name>
</gene>
<dbReference type="RefSeq" id="WP_008859952.1">
    <property type="nucleotide sequence ID" value="NZ_JH591188.1"/>
</dbReference>
<evidence type="ECO:0000313" key="7">
    <source>
        <dbReference type="Proteomes" id="UP000003277"/>
    </source>
</evidence>
<dbReference type="OrthoDB" id="9786493at2"/>
<dbReference type="PANTHER" id="PTHR30520">
    <property type="entry name" value="FORMATE TRANSPORTER-RELATED"/>
    <property type="match status" value="1"/>
</dbReference>
<dbReference type="STRING" id="742743.HMPREF9453_01458"/>
<dbReference type="GO" id="GO:0015499">
    <property type="term" value="F:formate transmembrane transporter activity"/>
    <property type="evidence" value="ECO:0007669"/>
    <property type="project" value="TreeGrafter"/>
</dbReference>
<feature type="transmembrane region" description="Helical" evidence="5">
    <location>
        <begin position="246"/>
        <end position="269"/>
    </location>
</feature>
<organism evidence="6 7">
    <name type="scientific">Dialister succinatiphilus YIT 11850</name>
    <dbReference type="NCBI Taxonomy" id="742743"/>
    <lineage>
        <taxon>Bacteria</taxon>
        <taxon>Bacillati</taxon>
        <taxon>Bacillota</taxon>
        <taxon>Negativicutes</taxon>
        <taxon>Veillonellales</taxon>
        <taxon>Veillonellaceae</taxon>
        <taxon>Dialister</taxon>
    </lineage>
</organism>
<dbReference type="PATRIC" id="fig|742743.3.peg.1484"/>
<keyword evidence="7" id="KW-1185">Reference proteome</keyword>
<evidence type="ECO:0000256" key="2">
    <source>
        <dbReference type="ARBA" id="ARBA00022692"/>
    </source>
</evidence>
<evidence type="ECO:0000313" key="6">
    <source>
        <dbReference type="EMBL" id="EHO62593.1"/>
    </source>
</evidence>
<dbReference type="AlphaFoldDB" id="H1D1H0"/>
<reference evidence="6 7" key="1">
    <citation type="submission" date="2011-11" db="EMBL/GenBank/DDBJ databases">
        <title>The Genome Sequence of Dialister succinatiphilus YIT 11850.</title>
        <authorList>
            <consortium name="The Broad Institute Genome Sequencing Platform"/>
            <person name="Earl A."/>
            <person name="Ward D."/>
            <person name="Feldgarden M."/>
            <person name="Gevers D."/>
            <person name="Morotomi M."/>
            <person name="Young S.K."/>
            <person name="Zeng Q."/>
            <person name="Gargeya S."/>
            <person name="Fitzgerald M."/>
            <person name="Haas B."/>
            <person name="Abouelleil A."/>
            <person name="Alvarado L."/>
            <person name="Arachchi H.M."/>
            <person name="Berlin A."/>
            <person name="Brown A."/>
            <person name="Chapman S.B."/>
            <person name="Dunbar C."/>
            <person name="Gearin G."/>
            <person name="Goldberg J."/>
            <person name="Griggs A."/>
            <person name="Gujja S."/>
            <person name="Heiman D."/>
            <person name="Howarth C."/>
            <person name="Lui A."/>
            <person name="MacDonald P.J.P."/>
            <person name="Montmayeur A."/>
            <person name="Murphy C."/>
            <person name="Neiman D."/>
            <person name="Pearson M."/>
            <person name="Priest M."/>
            <person name="Roberts A."/>
            <person name="Saif S."/>
            <person name="Shea T."/>
            <person name="Sisk P."/>
            <person name="Stolte C."/>
            <person name="Sykes S."/>
            <person name="Wortman J."/>
            <person name="Nusbaum C."/>
            <person name="Birren B."/>
        </authorList>
    </citation>
    <scope>NUCLEOTIDE SEQUENCE [LARGE SCALE GENOMIC DNA]</scope>
    <source>
        <strain evidence="6 7">YIT 11850</strain>
    </source>
</reference>
<name>H1D1H0_9FIRM</name>
<feature type="transmembrane region" description="Helical" evidence="5">
    <location>
        <begin position="206"/>
        <end position="226"/>
    </location>
</feature>
<sequence length="278" mass="30637">MKETADSRFEEEVKQSKTKVIVEEYEKLSSSLIFEIIRHDGEKELDRATVPLIFSALAAGLMISFSFYFRAVLSMYAGHSPWADAISGIGYTTGFLIVILGRLQLFTENTITTVIPFFESPSWKTLLRIGRLWAIVLLSNMAGTLLSALFMTSSCFASSEITSFLLSTAHHIMTPTPLENIFKGIPAGMLIAAVVWMIPMSRGFSFFTIFTFTYFIAIGGFAHVVVGSGEAAYAVLMGDSSVYDYFFRFLIPTGLGNIIGGTGIFTLLVSAQVKVERK</sequence>
<dbReference type="GO" id="GO:0005886">
    <property type="term" value="C:plasma membrane"/>
    <property type="evidence" value="ECO:0007669"/>
    <property type="project" value="TreeGrafter"/>
</dbReference>
<comment type="caution">
    <text evidence="6">The sequence shown here is derived from an EMBL/GenBank/DDBJ whole genome shotgun (WGS) entry which is preliminary data.</text>
</comment>
<keyword evidence="3 5" id="KW-1133">Transmembrane helix</keyword>
<feature type="transmembrane region" description="Helical" evidence="5">
    <location>
        <begin position="81"/>
        <end position="101"/>
    </location>
</feature>
<dbReference type="Proteomes" id="UP000003277">
    <property type="component" value="Unassembled WGS sequence"/>
</dbReference>
<keyword evidence="4 5" id="KW-0472">Membrane</keyword>
<evidence type="ECO:0000256" key="4">
    <source>
        <dbReference type="ARBA" id="ARBA00023136"/>
    </source>
</evidence>
<proteinExistence type="predicted"/>
<feature type="transmembrane region" description="Helical" evidence="5">
    <location>
        <begin position="132"/>
        <end position="151"/>
    </location>
</feature>
<dbReference type="HOGENOM" id="CLU_061519_1_0_9"/>
<feature type="transmembrane region" description="Helical" evidence="5">
    <location>
        <begin position="181"/>
        <end position="199"/>
    </location>
</feature>
<evidence type="ECO:0008006" key="8">
    <source>
        <dbReference type="Google" id="ProtNLM"/>
    </source>
</evidence>
<dbReference type="Pfam" id="PF01226">
    <property type="entry name" value="Form_Nir_trans"/>
    <property type="match status" value="1"/>
</dbReference>
<dbReference type="Gene3D" id="1.20.1080.10">
    <property type="entry name" value="Glycerol uptake facilitator protein"/>
    <property type="match status" value="1"/>
</dbReference>
<evidence type="ECO:0000256" key="3">
    <source>
        <dbReference type="ARBA" id="ARBA00022989"/>
    </source>
</evidence>
<protein>
    <recommendedName>
        <fullName evidence="8">Formate/nitrite transporter</fullName>
    </recommendedName>
</protein>
<dbReference type="PANTHER" id="PTHR30520:SF2">
    <property type="entry name" value="INNER MEMBRANE PROTEIN YFDC"/>
    <property type="match status" value="1"/>
</dbReference>
<accession>H1D1H0</accession>